<evidence type="ECO:0000256" key="1">
    <source>
        <dbReference type="ARBA" id="ARBA00022729"/>
    </source>
</evidence>
<dbReference type="PANTHER" id="PTHR16026">
    <property type="entry name" value="CARTILAGE ACIDIC PROTEIN 1"/>
    <property type="match status" value="1"/>
</dbReference>
<comment type="caution">
    <text evidence="2">The sequence shown here is derived from an EMBL/GenBank/DDBJ whole genome shotgun (WGS) entry which is preliminary data.</text>
</comment>
<keyword evidence="3" id="KW-1185">Reference proteome</keyword>
<feature type="non-terminal residue" evidence="2">
    <location>
        <position position="255"/>
    </location>
</feature>
<dbReference type="Pfam" id="PF13517">
    <property type="entry name" value="FG-GAP_3"/>
    <property type="match status" value="2"/>
</dbReference>
<dbReference type="PANTHER" id="PTHR16026:SF0">
    <property type="entry name" value="CARTILAGE ACIDIC PROTEIN 1"/>
    <property type="match status" value="1"/>
</dbReference>
<dbReference type="SUPFAM" id="SSF69318">
    <property type="entry name" value="Integrin alpha N-terminal domain"/>
    <property type="match status" value="1"/>
</dbReference>
<dbReference type="Gene3D" id="2.130.10.130">
    <property type="entry name" value="Integrin alpha, N-terminal"/>
    <property type="match status" value="1"/>
</dbReference>
<reference evidence="2 3" key="1">
    <citation type="journal article" date="2019" name="Mar. Drugs">
        <title>Comparative Genomics and CAZyme Genome Repertoires of Marine Zobellia amurskyensis KMM 3526(T) and Zobellia laminariae KMM 3676(T).</title>
        <authorList>
            <person name="Chernysheva N."/>
            <person name="Bystritskaya E."/>
            <person name="Stenkova A."/>
            <person name="Golovkin I."/>
            <person name="Nedashkovskaya O."/>
            <person name="Isaeva M."/>
        </authorList>
    </citation>
    <scope>NUCLEOTIDE SEQUENCE [LARGE SCALE GENOMIC DNA]</scope>
    <source>
        <strain evidence="2 3">KMM 3526</strain>
    </source>
</reference>
<gene>
    <name evidence="2" type="ORF">D9O36_18535</name>
</gene>
<dbReference type="InterPro" id="IPR013517">
    <property type="entry name" value="FG-GAP"/>
</dbReference>
<evidence type="ECO:0000313" key="2">
    <source>
        <dbReference type="EMBL" id="MUH37855.1"/>
    </source>
</evidence>
<dbReference type="InterPro" id="IPR028994">
    <property type="entry name" value="Integrin_alpha_N"/>
</dbReference>
<organism evidence="2 3">
    <name type="scientific">Zobellia amurskyensis</name>
    <dbReference type="NCBI Taxonomy" id="248905"/>
    <lineage>
        <taxon>Bacteria</taxon>
        <taxon>Pseudomonadati</taxon>
        <taxon>Bacteroidota</taxon>
        <taxon>Flavobacteriia</taxon>
        <taxon>Flavobacteriales</taxon>
        <taxon>Flavobacteriaceae</taxon>
        <taxon>Zobellia</taxon>
    </lineage>
</organism>
<dbReference type="Proteomes" id="UP000540519">
    <property type="component" value="Unassembled WGS sequence"/>
</dbReference>
<accession>A0A7X2ZWT9</accession>
<sequence>MFFKRIYPLIFLFLVFSCTKNKETKLFSSLKSSKTNITFKNTLVESEKLNVLNYGYFYNGGGVSIGDLNNDGLSDIYFTGNMVENKLYLNKGNLEFEDITKKANALGSGEWTTGVTMADVNSDGFLDIYICRSASINSSLRKNILLINNGDLTFSDKASEYGVDDSGYSTQASFFDYDKDGDLDLYIINHSTQEYAGFGQITGQLKKTKNDAYSDKLYRNDNGKFKDVSSEAGLVSNVLGFGLGLAVSDINNDGW</sequence>
<dbReference type="InterPro" id="IPR027039">
    <property type="entry name" value="Crtac1"/>
</dbReference>
<dbReference type="AlphaFoldDB" id="A0A7X2ZWT9"/>
<protein>
    <submittedName>
        <fullName evidence="2">VCBS repeat-containing protein</fullName>
    </submittedName>
</protein>
<keyword evidence="1" id="KW-0732">Signal</keyword>
<proteinExistence type="predicted"/>
<name>A0A7X2ZWT9_9FLAO</name>
<dbReference type="PROSITE" id="PS51257">
    <property type="entry name" value="PROKAR_LIPOPROTEIN"/>
    <property type="match status" value="1"/>
</dbReference>
<evidence type="ECO:0000313" key="3">
    <source>
        <dbReference type="Proteomes" id="UP000540519"/>
    </source>
</evidence>
<dbReference type="EMBL" id="RCNR01000054">
    <property type="protein sequence ID" value="MUH37855.1"/>
    <property type="molecule type" value="Genomic_DNA"/>
</dbReference>